<reference evidence="9" key="1">
    <citation type="submission" date="2020-12" db="EMBL/GenBank/DDBJ databases">
        <title>Metabolic potential, ecology and presence of endohyphal bacteria is reflected in genomic diversity of Mucoromycotina.</title>
        <authorList>
            <person name="Muszewska A."/>
            <person name="Okrasinska A."/>
            <person name="Steczkiewicz K."/>
            <person name="Drgas O."/>
            <person name="Orlowska M."/>
            <person name="Perlinska-Lenart U."/>
            <person name="Aleksandrzak-Piekarczyk T."/>
            <person name="Szatraj K."/>
            <person name="Zielenkiewicz U."/>
            <person name="Pilsyk S."/>
            <person name="Malc E."/>
            <person name="Mieczkowski P."/>
            <person name="Kruszewska J.S."/>
            <person name="Biernat P."/>
            <person name="Pawlowska J."/>
        </authorList>
    </citation>
    <scope>NUCLEOTIDE SEQUENCE</scope>
    <source>
        <strain evidence="9">WA0000017839</strain>
    </source>
</reference>
<proteinExistence type="predicted"/>
<dbReference type="InterPro" id="IPR001313">
    <property type="entry name" value="Pumilio_RNA-bd_rpt"/>
</dbReference>
<evidence type="ECO:0000313" key="10">
    <source>
        <dbReference type="Proteomes" id="UP000603453"/>
    </source>
</evidence>
<name>A0A8H7QNA5_9FUNG</name>
<dbReference type="InterPro" id="IPR000571">
    <property type="entry name" value="Znf_CCCH"/>
</dbReference>
<feature type="repeat" description="Pumilio" evidence="4">
    <location>
        <begin position="628"/>
        <end position="665"/>
    </location>
</feature>
<evidence type="ECO:0000256" key="1">
    <source>
        <dbReference type="ARBA" id="ARBA00022478"/>
    </source>
</evidence>
<keyword evidence="10" id="KW-1185">Reference proteome</keyword>
<dbReference type="InterPro" id="IPR011989">
    <property type="entry name" value="ARM-like"/>
</dbReference>
<dbReference type="PROSITE" id="PS01111">
    <property type="entry name" value="RNA_POL_K_14KD"/>
    <property type="match status" value="1"/>
</dbReference>
<dbReference type="GO" id="GO:0003677">
    <property type="term" value="F:DNA binding"/>
    <property type="evidence" value="ECO:0007669"/>
    <property type="project" value="InterPro"/>
</dbReference>
<feature type="region of interest" description="Disordered" evidence="6">
    <location>
        <begin position="20"/>
        <end position="41"/>
    </location>
</feature>
<dbReference type="InterPro" id="IPR006110">
    <property type="entry name" value="Pol_omega/Rpo6/RPB6"/>
</dbReference>
<evidence type="ECO:0000256" key="5">
    <source>
        <dbReference type="PROSITE-ProRule" id="PRU00723"/>
    </source>
</evidence>
<keyword evidence="3" id="KW-0804">Transcription</keyword>
<dbReference type="CDD" id="cd07920">
    <property type="entry name" value="Pumilio"/>
    <property type="match status" value="1"/>
</dbReference>
<dbReference type="InterPro" id="IPR036161">
    <property type="entry name" value="RPB6/omega-like_sf"/>
</dbReference>
<feature type="region of interest" description="Disordered" evidence="6">
    <location>
        <begin position="118"/>
        <end position="146"/>
    </location>
</feature>
<dbReference type="InterPro" id="IPR033712">
    <property type="entry name" value="Pumilio_RNA-bd"/>
</dbReference>
<feature type="repeat" description="Pumilio" evidence="4">
    <location>
        <begin position="464"/>
        <end position="499"/>
    </location>
</feature>
<feature type="compositionally biased region" description="Low complexity" evidence="6">
    <location>
        <begin position="24"/>
        <end position="35"/>
    </location>
</feature>
<dbReference type="Pfam" id="PF00806">
    <property type="entry name" value="PUF"/>
    <property type="match status" value="7"/>
</dbReference>
<dbReference type="InterPro" id="IPR016024">
    <property type="entry name" value="ARM-type_fold"/>
</dbReference>
<dbReference type="SUPFAM" id="SSF48371">
    <property type="entry name" value="ARM repeat"/>
    <property type="match status" value="1"/>
</dbReference>
<dbReference type="PROSITE" id="PS50303">
    <property type="entry name" value="PUM_HD"/>
    <property type="match status" value="1"/>
</dbReference>
<feature type="domain" description="C3H1-type" evidence="7">
    <location>
        <begin position="284"/>
        <end position="312"/>
    </location>
</feature>
<evidence type="ECO:0000256" key="3">
    <source>
        <dbReference type="ARBA" id="ARBA00023163"/>
    </source>
</evidence>
<dbReference type="GO" id="GO:0008270">
    <property type="term" value="F:zinc ion binding"/>
    <property type="evidence" value="ECO:0007669"/>
    <property type="project" value="UniProtKB-KW"/>
</dbReference>
<dbReference type="Proteomes" id="UP000603453">
    <property type="component" value="Unassembled WGS sequence"/>
</dbReference>
<feature type="zinc finger region" description="C3H1-type" evidence="5">
    <location>
        <begin position="284"/>
        <end position="312"/>
    </location>
</feature>
<organism evidence="9 10">
    <name type="scientific">Mucor saturninus</name>
    <dbReference type="NCBI Taxonomy" id="64648"/>
    <lineage>
        <taxon>Eukaryota</taxon>
        <taxon>Fungi</taxon>
        <taxon>Fungi incertae sedis</taxon>
        <taxon>Mucoromycota</taxon>
        <taxon>Mucoromycotina</taxon>
        <taxon>Mucoromycetes</taxon>
        <taxon>Mucorales</taxon>
        <taxon>Mucorineae</taxon>
        <taxon>Mucoraceae</taxon>
        <taxon>Mucor</taxon>
    </lineage>
</organism>
<dbReference type="PROSITE" id="PS50302">
    <property type="entry name" value="PUM"/>
    <property type="match status" value="4"/>
</dbReference>
<dbReference type="GO" id="GO:0003899">
    <property type="term" value="F:DNA-directed RNA polymerase activity"/>
    <property type="evidence" value="ECO:0007669"/>
    <property type="project" value="InterPro"/>
</dbReference>
<feature type="domain" description="PUM-HD" evidence="8">
    <location>
        <begin position="361"/>
        <end position="691"/>
    </location>
</feature>
<gene>
    <name evidence="9" type="ORF">INT47_000427</name>
</gene>
<dbReference type="Gene3D" id="3.90.940.10">
    <property type="match status" value="1"/>
</dbReference>
<dbReference type="InterPro" id="IPR020708">
    <property type="entry name" value="DNA-dir_RNA_polK_14-18kDa_CS"/>
</dbReference>
<keyword evidence="2" id="KW-0677">Repeat</keyword>
<feature type="region of interest" description="Disordered" evidence="6">
    <location>
        <begin position="227"/>
        <end position="252"/>
    </location>
</feature>
<dbReference type="SMART" id="SM00025">
    <property type="entry name" value="Pumilio"/>
    <property type="match status" value="7"/>
</dbReference>
<dbReference type="GO" id="GO:0010608">
    <property type="term" value="P:post-transcriptional regulation of gene expression"/>
    <property type="evidence" value="ECO:0007669"/>
    <property type="project" value="TreeGrafter"/>
</dbReference>
<dbReference type="PANTHER" id="PTHR12537">
    <property type="entry name" value="RNA BINDING PROTEIN PUMILIO-RELATED"/>
    <property type="match status" value="1"/>
</dbReference>
<dbReference type="SMART" id="SM01409">
    <property type="entry name" value="RNA_pol_Rpb6"/>
    <property type="match status" value="1"/>
</dbReference>
<dbReference type="AlphaFoldDB" id="A0A8H7QNA5"/>
<feature type="repeat" description="Pumilio" evidence="4">
    <location>
        <begin position="417"/>
        <end position="452"/>
    </location>
</feature>
<evidence type="ECO:0000256" key="4">
    <source>
        <dbReference type="PROSITE-ProRule" id="PRU00317"/>
    </source>
</evidence>
<keyword evidence="5" id="KW-0862">Zinc</keyword>
<dbReference type="SUPFAM" id="SSF63562">
    <property type="entry name" value="RPB6/omega subunit-like"/>
    <property type="match status" value="1"/>
</dbReference>
<keyword evidence="5" id="KW-0863">Zinc-finger</keyword>
<dbReference type="GO" id="GO:0003729">
    <property type="term" value="F:mRNA binding"/>
    <property type="evidence" value="ECO:0007669"/>
    <property type="project" value="TreeGrafter"/>
</dbReference>
<dbReference type="PANTHER" id="PTHR12537:SF13">
    <property type="entry name" value="PUMILIO HOMOLOGY DOMAIN FAMILY MEMBER 4"/>
    <property type="match status" value="1"/>
</dbReference>
<keyword evidence="1" id="KW-0240">DNA-directed RNA polymerase</keyword>
<feature type="repeat" description="Pumilio" evidence="4">
    <location>
        <begin position="535"/>
        <end position="571"/>
    </location>
</feature>
<evidence type="ECO:0000313" key="9">
    <source>
        <dbReference type="EMBL" id="KAG2195462.1"/>
    </source>
</evidence>
<protein>
    <submittedName>
        <fullName evidence="9">Uncharacterized protein</fullName>
    </submittedName>
</protein>
<sequence length="791" mass="89205">MALEKQTKPNSFDYYVSSATEDIGSSSRSVPGSRRNSNDEKRSTLFDASYYDTPIDFLMKPPRSFSIDVGSMNHHQNYASSLFYNVDNTEAAAAAAAASAAAAAASAAAASAVIPASPTSFHHHHHHHQNNYLRSRYNNNHTNNSNLLNNNANYGLFSSPSASDLELETSLRKNSARSVESLRSKSWAQFLDASQEQANYSTQGPLDPISPQDVQAAFYGQTKRFPPSLPHHQQQQQGWGNHYTASSSSTTTTTTIAGKNRLATSYSYSDLPMAAALGSYRMNNQQIDLCQHLRQYGYCTLKDACPYTHYETMPTLRYSNSASTCNSTSMIEPTPFYEQQQQQQQQHMPKENTTTTIAPTTTSRKTSVVDSENKFAGLQLEEFSGKLYELCKDQHGCRFLQLKLEESASHVTMIYNEIHVHFVDLMTDPFGNYLCQKLLERCDDGQRSSIVEVIAPQFLKICLTLEPNVVALIKDLNGNHVIQKCLHKLSPEHNQFIYDTVSQHCIEVASHKHGCCVYQRCIDHAVQSQKTQLVNVITQNALPLVQDPFGNYVVQYVLELGDAKYSDNLIRRFIEPVRELSVQKFSSNVIEKVSFLSKYTNSSCTNIRLPTQCIRVAEKDTRRLLIGGIIQHPNMERFLRDSYANYVIQTCLDSAEEDQRMQFIECIRPLLPSIRNTPYGKRIYSKIHSARNTVMEDTVMILEQSEAIPATESKVKQTTPYMTRYERARILGTRALQISLNAPVMVELDGESDALAIAMKELREKKIPLIVRRFLPDGTFEDWDVCNLIVE</sequence>
<dbReference type="GO" id="GO:0005737">
    <property type="term" value="C:cytoplasm"/>
    <property type="evidence" value="ECO:0007669"/>
    <property type="project" value="TreeGrafter"/>
</dbReference>
<accession>A0A8H7QNA5</accession>
<feature type="compositionally biased region" description="Low complexity" evidence="6">
    <location>
        <begin position="353"/>
        <end position="364"/>
    </location>
</feature>
<evidence type="ECO:0000259" key="7">
    <source>
        <dbReference type="PROSITE" id="PS50103"/>
    </source>
</evidence>
<keyword evidence="5" id="KW-0479">Metal-binding</keyword>
<evidence type="ECO:0000259" key="8">
    <source>
        <dbReference type="PROSITE" id="PS50303"/>
    </source>
</evidence>
<dbReference type="PROSITE" id="PS50103">
    <property type="entry name" value="ZF_C3H1"/>
    <property type="match status" value="1"/>
</dbReference>
<dbReference type="GO" id="GO:0006351">
    <property type="term" value="P:DNA-templated transcription"/>
    <property type="evidence" value="ECO:0007669"/>
    <property type="project" value="InterPro"/>
</dbReference>
<dbReference type="GO" id="GO:0000428">
    <property type="term" value="C:DNA-directed RNA polymerase complex"/>
    <property type="evidence" value="ECO:0007669"/>
    <property type="project" value="UniProtKB-KW"/>
</dbReference>
<dbReference type="Pfam" id="PF01192">
    <property type="entry name" value="RNA_pol_Rpb6"/>
    <property type="match status" value="1"/>
</dbReference>
<comment type="caution">
    <text evidence="9">The sequence shown here is derived from an EMBL/GenBank/DDBJ whole genome shotgun (WGS) entry which is preliminary data.</text>
</comment>
<dbReference type="EMBL" id="JAEPRD010000170">
    <property type="protein sequence ID" value="KAG2195462.1"/>
    <property type="molecule type" value="Genomic_DNA"/>
</dbReference>
<evidence type="ECO:0000256" key="6">
    <source>
        <dbReference type="SAM" id="MobiDB-lite"/>
    </source>
</evidence>
<dbReference type="NCBIfam" id="NF002208">
    <property type="entry name" value="PRK01099.1-3"/>
    <property type="match status" value="1"/>
</dbReference>
<dbReference type="InterPro" id="IPR033133">
    <property type="entry name" value="PUM-HD"/>
</dbReference>
<evidence type="ECO:0000256" key="2">
    <source>
        <dbReference type="ARBA" id="ARBA00022737"/>
    </source>
</evidence>
<feature type="region of interest" description="Disordered" evidence="6">
    <location>
        <begin position="343"/>
        <end position="364"/>
    </location>
</feature>
<dbReference type="OrthoDB" id="668540at2759"/>
<dbReference type="Gene3D" id="1.25.10.10">
    <property type="entry name" value="Leucine-rich Repeat Variant"/>
    <property type="match status" value="1"/>
</dbReference>